<sequence>MKTPKPNLLFLLPAILTLLLSGCATISPSTYRGTANGYNVAMQKVGEEQLLLNIVRLRYRDAPYFFEASSITSQLDLNSSLGVAGTFPLSGSAPDALSGNTGISFAERPTISYTPLQGDDFFNRLLGRITFEDISLLTNSGWSMDTVSRMVIQRTNGMNNAMGASGPTPEILPQFKEFREVADTLFQLQRHNAIQMGEVQSENGYEPVIFLPAPGSNEDADRLRELLSLDPELDVYRVRPGAAAVPSSNGDLIEINTRSLLGVLFFLSQGVNVPEKDVESGKVTKTLYDDGTVFDWNEPLDGLFRVESSNSEPDNASTAVRYRGTWFYIKDDDLLSKATFMLLSQMFALRTGDAQGQTPVLTIPVAN</sequence>
<accession>A0A7X1B1R2</accession>
<evidence type="ECO:0000313" key="2">
    <source>
        <dbReference type="EMBL" id="MBC2604021.1"/>
    </source>
</evidence>
<dbReference type="RefSeq" id="WP_185694639.1">
    <property type="nucleotide sequence ID" value="NZ_JACHVA010000138.1"/>
</dbReference>
<evidence type="ECO:0000256" key="1">
    <source>
        <dbReference type="SAM" id="SignalP"/>
    </source>
</evidence>
<gene>
    <name evidence="2" type="ORF">H5P30_19745</name>
</gene>
<dbReference type="Proteomes" id="UP000525652">
    <property type="component" value="Unassembled WGS sequence"/>
</dbReference>
<dbReference type="AlphaFoldDB" id="A0A7X1B1R2"/>
<proteinExistence type="predicted"/>
<organism evidence="2 3">
    <name type="scientific">Puniceicoccus vermicola</name>
    <dbReference type="NCBI Taxonomy" id="388746"/>
    <lineage>
        <taxon>Bacteria</taxon>
        <taxon>Pseudomonadati</taxon>
        <taxon>Verrucomicrobiota</taxon>
        <taxon>Opitutia</taxon>
        <taxon>Puniceicoccales</taxon>
        <taxon>Puniceicoccaceae</taxon>
        <taxon>Puniceicoccus</taxon>
    </lineage>
</organism>
<feature type="chain" id="PRO_5031250487" evidence="1">
    <location>
        <begin position="27"/>
        <end position="367"/>
    </location>
</feature>
<keyword evidence="1" id="KW-0732">Signal</keyword>
<dbReference type="PROSITE" id="PS51257">
    <property type="entry name" value="PROKAR_LIPOPROTEIN"/>
    <property type="match status" value="1"/>
</dbReference>
<protein>
    <submittedName>
        <fullName evidence="2">Uncharacterized protein</fullName>
    </submittedName>
</protein>
<feature type="signal peptide" evidence="1">
    <location>
        <begin position="1"/>
        <end position="26"/>
    </location>
</feature>
<comment type="caution">
    <text evidence="2">The sequence shown here is derived from an EMBL/GenBank/DDBJ whole genome shotgun (WGS) entry which is preliminary data.</text>
</comment>
<reference evidence="2 3" key="1">
    <citation type="submission" date="2020-07" db="EMBL/GenBank/DDBJ databases">
        <authorList>
            <person name="Feng X."/>
        </authorList>
    </citation>
    <scope>NUCLEOTIDE SEQUENCE [LARGE SCALE GENOMIC DNA]</scope>
    <source>
        <strain evidence="2 3">JCM14086</strain>
    </source>
</reference>
<keyword evidence="3" id="KW-1185">Reference proteome</keyword>
<evidence type="ECO:0000313" key="3">
    <source>
        <dbReference type="Proteomes" id="UP000525652"/>
    </source>
</evidence>
<name>A0A7X1B1R2_9BACT</name>
<dbReference type="EMBL" id="JACHVA010000138">
    <property type="protein sequence ID" value="MBC2604021.1"/>
    <property type="molecule type" value="Genomic_DNA"/>
</dbReference>